<feature type="compositionally biased region" description="Basic and acidic residues" evidence="1">
    <location>
        <begin position="100"/>
        <end position="110"/>
    </location>
</feature>
<dbReference type="Proteomes" id="UP001498398">
    <property type="component" value="Unassembled WGS sequence"/>
</dbReference>
<reference evidence="3 4" key="1">
    <citation type="submission" date="2024-01" db="EMBL/GenBank/DDBJ databases">
        <title>A draft genome for the cacao thread blight pathogen Marasmiellus scandens.</title>
        <authorList>
            <person name="Baruah I.K."/>
            <person name="Leung J."/>
            <person name="Bukari Y."/>
            <person name="Amoako-Attah I."/>
            <person name="Meinhardt L.W."/>
            <person name="Bailey B.A."/>
            <person name="Cohen S.P."/>
        </authorList>
    </citation>
    <scope>NUCLEOTIDE SEQUENCE [LARGE SCALE GENOMIC DNA]</scope>
    <source>
        <strain evidence="3 4">GH-19</strain>
    </source>
</reference>
<dbReference type="EMBL" id="JBANRG010000089">
    <property type="protein sequence ID" value="KAK7437004.1"/>
    <property type="molecule type" value="Genomic_DNA"/>
</dbReference>
<dbReference type="InterPro" id="IPR046521">
    <property type="entry name" value="DUF6698"/>
</dbReference>
<gene>
    <name evidence="3" type="ORF">VKT23_006711</name>
    <name evidence="2" type="ORF">VKT23_018819</name>
</gene>
<evidence type="ECO:0000256" key="1">
    <source>
        <dbReference type="SAM" id="MobiDB-lite"/>
    </source>
</evidence>
<comment type="caution">
    <text evidence="3">The sequence shown here is derived from an EMBL/GenBank/DDBJ whole genome shotgun (WGS) entry which is preliminary data.</text>
</comment>
<organism evidence="3 4">
    <name type="scientific">Marasmiellus scandens</name>
    <dbReference type="NCBI Taxonomy" id="2682957"/>
    <lineage>
        <taxon>Eukaryota</taxon>
        <taxon>Fungi</taxon>
        <taxon>Dikarya</taxon>
        <taxon>Basidiomycota</taxon>
        <taxon>Agaricomycotina</taxon>
        <taxon>Agaricomycetes</taxon>
        <taxon>Agaricomycetidae</taxon>
        <taxon>Agaricales</taxon>
        <taxon>Marasmiineae</taxon>
        <taxon>Omphalotaceae</taxon>
        <taxon>Marasmiellus</taxon>
    </lineage>
</organism>
<evidence type="ECO:0000313" key="2">
    <source>
        <dbReference type="EMBL" id="KAK7437004.1"/>
    </source>
</evidence>
<protein>
    <submittedName>
        <fullName evidence="3">Uncharacterized protein</fullName>
    </submittedName>
</protein>
<sequence>MSSSPARTSPVPSEALSQIASYKRQLDEMRAQLAQKNIPTKKEVTWRTLGRVLKRISTLDTPVHDLLVEYDRRDTEGDDKDDEDDEDAEDVDESALTNEQRAERQEAKELKREQALTEVFNLRLGLFQISERQLTRSIALSSARFAARLVLLLIKEYRLPNHDSWMQVLVKDVMTTGGDRAPNPPLRVSSKIGRGFVNNATGRLLCPIGLDWEDEFIRSRIRNDEIDEIYDSYFVRFLYDDEKGARGAEQGLLKGPLLVQIYKRIFLSRSAISDTLNEDDDIEPPPKRIKKVTKKRSTRKNVAEMIGMTEVTPRAIAYCAVMVRFALSDAATWGTDEGFNYNRFYHCIVDYLEDNAPGSLGDKNVKKLLKWWNKQIYPKEDRATSRRPFRNFKNTIEAERARAV</sequence>
<keyword evidence="4" id="KW-1185">Reference proteome</keyword>
<evidence type="ECO:0000313" key="4">
    <source>
        <dbReference type="Proteomes" id="UP001498398"/>
    </source>
</evidence>
<name>A0ABR1JKL7_9AGAR</name>
<dbReference type="EMBL" id="JBANRG010000009">
    <property type="protein sequence ID" value="KAK7463355.1"/>
    <property type="molecule type" value="Genomic_DNA"/>
</dbReference>
<evidence type="ECO:0000313" key="3">
    <source>
        <dbReference type="EMBL" id="KAK7463355.1"/>
    </source>
</evidence>
<accession>A0ABR1JKL7</accession>
<feature type="region of interest" description="Disordered" evidence="1">
    <location>
        <begin position="70"/>
        <end position="110"/>
    </location>
</feature>
<feature type="compositionally biased region" description="Acidic residues" evidence="1">
    <location>
        <begin position="76"/>
        <end position="93"/>
    </location>
</feature>
<dbReference type="Pfam" id="PF20414">
    <property type="entry name" value="DUF6698"/>
    <property type="match status" value="1"/>
</dbReference>
<proteinExistence type="predicted"/>